<reference evidence="3" key="2">
    <citation type="journal article" date="2019" name="Int. J. Syst. Evol. Microbiol.">
        <title>The Global Catalogue of Microorganisms (GCM) 10K type strain sequencing project: providing services to taxonomists for standard genome sequencing and annotation.</title>
        <authorList>
            <consortium name="The Broad Institute Genomics Platform"/>
            <consortium name="The Broad Institute Genome Sequencing Center for Infectious Disease"/>
            <person name="Wu L."/>
            <person name="Ma J."/>
        </authorList>
    </citation>
    <scope>NUCLEOTIDE SEQUENCE [LARGE SCALE GENOMIC DNA]</scope>
    <source>
        <strain evidence="3">JCM 12607</strain>
    </source>
</reference>
<dbReference type="EMBL" id="JBHTGL010000007">
    <property type="protein sequence ID" value="MFD0622504.1"/>
    <property type="molecule type" value="Genomic_DNA"/>
</dbReference>
<reference evidence="2" key="3">
    <citation type="submission" date="2024-09" db="EMBL/GenBank/DDBJ databases">
        <authorList>
            <person name="Sun Q."/>
            <person name="Mori K."/>
        </authorList>
    </citation>
    <scope>NUCLEOTIDE SEQUENCE</scope>
    <source>
        <strain evidence="2">JCM 12607</strain>
    </source>
</reference>
<comment type="caution">
    <text evidence="2">The sequence shown here is derived from an EMBL/GenBank/DDBJ whole genome shotgun (WGS) entry which is preliminary data.</text>
</comment>
<keyword evidence="3" id="KW-1185">Reference proteome</keyword>
<gene>
    <name evidence="1" type="ORF">ACFQ2K_03275</name>
    <name evidence="2" type="ORF">ACFQ2K_06295</name>
</gene>
<evidence type="ECO:0000313" key="3">
    <source>
        <dbReference type="Proteomes" id="UP001596915"/>
    </source>
</evidence>
<dbReference type="Gene3D" id="3.40.50.300">
    <property type="entry name" value="P-loop containing nucleotide triphosphate hydrolases"/>
    <property type="match status" value="1"/>
</dbReference>
<reference evidence="2" key="1">
    <citation type="journal article" date="2014" name="Int. J. Syst. Evol. Microbiol.">
        <title>Complete genome of a new Firmicutes species belonging to the dominant human colonic microbiota ('Ruminococcus bicirculans') reveals two chromosomes and a selective capacity to utilize plant glucans.</title>
        <authorList>
            <consortium name="NISC Comparative Sequencing Program"/>
            <person name="Wegmann U."/>
            <person name="Louis P."/>
            <person name="Goesmann A."/>
            <person name="Henrissat B."/>
            <person name="Duncan S.H."/>
            <person name="Flint H.J."/>
        </authorList>
    </citation>
    <scope>NUCLEOTIDE SEQUENCE</scope>
    <source>
        <strain evidence="2">JCM 12607</strain>
    </source>
</reference>
<sequence>MATECVRRALLAERVPVAHVDGAVEYSWGWESVARVSEGTPGVIADKLGDLETRFDVGDGDVILQPNRKRTAEALLRVVTGDLFGEMKPPPYRAPHSVDVTQAGVFGMSADGTDLSFSLAELMGEIIARSGGGKSTIMRSLLDWTTAAHNATTVFLDPSGDGPGQFTDAVKLTTTGPIQIEFILLSLYRLAAGRARIRRKLGMGDAWKCTREHPAVIVFIDEFPKLTKRSKQIIAELMLVGRKEGVWLIFAAQGSTKELLGSNIAQHPALKIIGACRDVDTTGALGGGAADFGYLPHRLHPKSGKELNHCAQTYIVGAPGLSEDPMLHKWHYIPDDEGGRRAGERLAAGLVDVDQASVDAALKAPNPPGLKFADEEEEYLHYVPWPDLLAMVAEPDDYEDEPEDDDPADLPPILQAIRDAFVHEREPEYLTMDQLHGHLREDDPGQWAKWDDRDDRSRLRELGKALSRALRDAGVDLSSERITELGGQPRGYYFEAVQQALGEAE</sequence>
<protein>
    <recommendedName>
        <fullName evidence="4">FtsK domain-containing protein</fullName>
    </recommendedName>
</protein>
<evidence type="ECO:0000313" key="2">
    <source>
        <dbReference type="EMBL" id="MFD0622504.1"/>
    </source>
</evidence>
<dbReference type="SUPFAM" id="SSF52540">
    <property type="entry name" value="P-loop containing nucleoside triphosphate hydrolases"/>
    <property type="match status" value="1"/>
</dbReference>
<evidence type="ECO:0008006" key="4">
    <source>
        <dbReference type="Google" id="ProtNLM"/>
    </source>
</evidence>
<name>A0ABW2WRP3_9ACTN</name>
<organism evidence="2 3">
    <name type="scientific">Streptomyces sanglieri</name>
    <dbReference type="NCBI Taxonomy" id="193460"/>
    <lineage>
        <taxon>Bacteria</taxon>
        <taxon>Bacillati</taxon>
        <taxon>Actinomycetota</taxon>
        <taxon>Actinomycetes</taxon>
        <taxon>Kitasatosporales</taxon>
        <taxon>Streptomycetaceae</taxon>
        <taxon>Streptomyces</taxon>
    </lineage>
</organism>
<dbReference type="Proteomes" id="UP001596915">
    <property type="component" value="Unassembled WGS sequence"/>
</dbReference>
<accession>A0ABW2WRP3</accession>
<dbReference type="EMBL" id="JBHTGL010000005">
    <property type="protein sequence ID" value="MFD0621963.1"/>
    <property type="molecule type" value="Genomic_DNA"/>
</dbReference>
<evidence type="ECO:0000313" key="1">
    <source>
        <dbReference type="EMBL" id="MFD0621963.1"/>
    </source>
</evidence>
<proteinExistence type="predicted"/>
<dbReference type="InterPro" id="IPR027417">
    <property type="entry name" value="P-loop_NTPase"/>
</dbReference>